<keyword evidence="2" id="KW-1185">Reference proteome</keyword>
<dbReference type="AlphaFoldDB" id="A0A3N0Z405"/>
<dbReference type="EMBL" id="RJVU01011782">
    <property type="protein sequence ID" value="ROL53229.1"/>
    <property type="molecule type" value="Genomic_DNA"/>
</dbReference>
<reference evidence="1 2" key="1">
    <citation type="submission" date="2018-10" db="EMBL/GenBank/DDBJ databases">
        <title>Genome assembly for a Yunnan-Guizhou Plateau 3E fish, Anabarilius grahami (Regan), and its evolutionary and genetic applications.</title>
        <authorList>
            <person name="Jiang W."/>
        </authorList>
    </citation>
    <scope>NUCLEOTIDE SEQUENCE [LARGE SCALE GENOMIC DNA]</scope>
    <source>
        <strain evidence="1">AG-KIZ</strain>
        <tissue evidence="1">Muscle</tissue>
    </source>
</reference>
<evidence type="ECO:0000313" key="1">
    <source>
        <dbReference type="EMBL" id="ROL53229.1"/>
    </source>
</evidence>
<gene>
    <name evidence="1" type="ORF">DPX16_20868</name>
</gene>
<organism evidence="1 2">
    <name type="scientific">Anabarilius grahami</name>
    <name type="common">Kanglang fish</name>
    <name type="synonym">Barilius grahami</name>
    <dbReference type="NCBI Taxonomy" id="495550"/>
    <lineage>
        <taxon>Eukaryota</taxon>
        <taxon>Metazoa</taxon>
        <taxon>Chordata</taxon>
        <taxon>Craniata</taxon>
        <taxon>Vertebrata</taxon>
        <taxon>Euteleostomi</taxon>
        <taxon>Actinopterygii</taxon>
        <taxon>Neopterygii</taxon>
        <taxon>Teleostei</taxon>
        <taxon>Ostariophysi</taxon>
        <taxon>Cypriniformes</taxon>
        <taxon>Xenocyprididae</taxon>
        <taxon>Xenocypridinae</taxon>
        <taxon>Xenocypridinae incertae sedis</taxon>
        <taxon>Anabarilius</taxon>
    </lineage>
</organism>
<evidence type="ECO:0000313" key="2">
    <source>
        <dbReference type="Proteomes" id="UP000281406"/>
    </source>
</evidence>
<accession>A0A3N0Z405</accession>
<comment type="caution">
    <text evidence="1">The sequence shown here is derived from an EMBL/GenBank/DDBJ whole genome shotgun (WGS) entry which is preliminary data.</text>
</comment>
<proteinExistence type="predicted"/>
<protein>
    <submittedName>
        <fullName evidence="1">Uncharacterized protein</fullName>
    </submittedName>
</protein>
<dbReference type="Proteomes" id="UP000281406">
    <property type="component" value="Unassembled WGS sequence"/>
</dbReference>
<name>A0A3N0Z405_ANAGA</name>
<sequence length="178" mass="19304">MRRRNPSVPLSLRKFSFNRGTVSRGLKVRGRPWWVRSRLVVGWSWFNRRPVRARGLLERALVRSLELPRALVRSLELERARRRVRRHRRSGLGEECGDTGGAAILCGDTGGAAILCRDTGGAAILSVDTGRLECVATGGLECEVAGGGFGMPAARAEISGGSSTLDNNPLRSRTGPVT</sequence>